<accession>A0A1Q3DHP9</accession>
<dbReference type="FunFam" id="1.10.10.60:FF:000007">
    <property type="entry name" value="Two-component response regulator"/>
    <property type="match status" value="1"/>
</dbReference>
<dbReference type="GO" id="GO:0009736">
    <property type="term" value="P:cytokinin-activated signaling pathway"/>
    <property type="evidence" value="ECO:0007669"/>
    <property type="project" value="InterPro"/>
</dbReference>
<evidence type="ECO:0000256" key="5">
    <source>
        <dbReference type="ARBA" id="ARBA00023159"/>
    </source>
</evidence>
<dbReference type="Pfam" id="PF00249">
    <property type="entry name" value="Myb_DNA-binding"/>
    <property type="match status" value="1"/>
</dbReference>
<dbReference type="Gene3D" id="3.40.50.2300">
    <property type="match status" value="1"/>
</dbReference>
<evidence type="ECO:0000259" key="10">
    <source>
        <dbReference type="PROSITE" id="PS50110"/>
    </source>
</evidence>
<protein>
    <submittedName>
        <fullName evidence="12">Response_reg domain-containing protein/Myb_DNA-binding domain-containing protein</fullName>
    </submittedName>
</protein>
<evidence type="ECO:0000256" key="9">
    <source>
        <dbReference type="SAM" id="MobiDB-lite"/>
    </source>
</evidence>
<gene>
    <name evidence="12" type="ORF">CFOL_v3_35385</name>
</gene>
<dbReference type="PROSITE" id="PS51294">
    <property type="entry name" value="HTH_MYB"/>
    <property type="match status" value="1"/>
</dbReference>
<evidence type="ECO:0000256" key="8">
    <source>
        <dbReference type="PROSITE-ProRule" id="PRU00169"/>
    </source>
</evidence>
<comment type="caution">
    <text evidence="8">Lacks conserved residue(s) required for the propagation of feature annotation.</text>
</comment>
<dbReference type="InterPro" id="IPR009057">
    <property type="entry name" value="Homeodomain-like_sf"/>
</dbReference>
<keyword evidence="5" id="KW-0010">Activator</keyword>
<dbReference type="EMBL" id="BDDD01008537">
    <property type="protein sequence ID" value="GAV92001.1"/>
    <property type="molecule type" value="Genomic_DNA"/>
</dbReference>
<dbReference type="SUPFAM" id="SSF52172">
    <property type="entry name" value="CheY-like"/>
    <property type="match status" value="1"/>
</dbReference>
<dbReference type="OrthoDB" id="21225at2759"/>
<keyword evidence="13" id="KW-1185">Reference proteome</keyword>
<evidence type="ECO:0000313" key="13">
    <source>
        <dbReference type="Proteomes" id="UP000187406"/>
    </source>
</evidence>
<dbReference type="CDD" id="cd17584">
    <property type="entry name" value="REC_typeB_ARR-like"/>
    <property type="match status" value="1"/>
</dbReference>
<evidence type="ECO:0000259" key="11">
    <source>
        <dbReference type="PROSITE" id="PS51294"/>
    </source>
</evidence>
<dbReference type="AlphaFoldDB" id="A0A1Q3DHP9"/>
<organism evidence="12 13">
    <name type="scientific">Cephalotus follicularis</name>
    <name type="common">Albany pitcher plant</name>
    <dbReference type="NCBI Taxonomy" id="3775"/>
    <lineage>
        <taxon>Eukaryota</taxon>
        <taxon>Viridiplantae</taxon>
        <taxon>Streptophyta</taxon>
        <taxon>Embryophyta</taxon>
        <taxon>Tracheophyta</taxon>
        <taxon>Spermatophyta</taxon>
        <taxon>Magnoliopsida</taxon>
        <taxon>eudicotyledons</taxon>
        <taxon>Gunneridae</taxon>
        <taxon>Pentapetalae</taxon>
        <taxon>rosids</taxon>
        <taxon>fabids</taxon>
        <taxon>Oxalidales</taxon>
        <taxon>Cephalotaceae</taxon>
        <taxon>Cephalotus</taxon>
    </lineage>
</organism>
<dbReference type="GO" id="GO:0005634">
    <property type="term" value="C:nucleus"/>
    <property type="evidence" value="ECO:0007669"/>
    <property type="project" value="UniProtKB-SubCell"/>
</dbReference>
<dbReference type="SUPFAM" id="SSF46689">
    <property type="entry name" value="Homeodomain-like"/>
    <property type="match status" value="1"/>
</dbReference>
<proteinExistence type="predicted"/>
<keyword evidence="2" id="KW-0597">Phosphoprotein</keyword>
<dbReference type="InterPro" id="IPR001005">
    <property type="entry name" value="SANT/Myb"/>
</dbReference>
<feature type="region of interest" description="Disordered" evidence="9">
    <location>
        <begin position="150"/>
        <end position="197"/>
    </location>
</feature>
<keyword evidence="4" id="KW-0805">Transcription regulation</keyword>
<dbReference type="InterPro" id="IPR017930">
    <property type="entry name" value="Myb_dom"/>
</dbReference>
<comment type="subcellular location">
    <subcellularLocation>
        <location evidence="1">Nucleus</location>
    </subcellularLocation>
</comment>
<evidence type="ECO:0000256" key="3">
    <source>
        <dbReference type="ARBA" id="ARBA00023012"/>
    </source>
</evidence>
<keyword evidence="3" id="KW-0902">Two-component regulatory system</keyword>
<keyword evidence="7" id="KW-0539">Nucleus</keyword>
<dbReference type="InterPro" id="IPR006447">
    <property type="entry name" value="Myb_dom_plants"/>
</dbReference>
<dbReference type="InParanoid" id="A0A1Q3DHP9"/>
<dbReference type="Gene3D" id="1.10.10.60">
    <property type="entry name" value="Homeodomain-like"/>
    <property type="match status" value="1"/>
</dbReference>
<dbReference type="Proteomes" id="UP000187406">
    <property type="component" value="Unassembled WGS sequence"/>
</dbReference>
<dbReference type="PANTHER" id="PTHR43874:SF58">
    <property type="entry name" value="TWO-COMPONENT RESPONSE REGULATOR-LIKE APRR8-RELATED"/>
    <property type="match status" value="1"/>
</dbReference>
<dbReference type="Pfam" id="PF00072">
    <property type="entry name" value="Response_reg"/>
    <property type="match status" value="1"/>
</dbReference>
<dbReference type="InterPro" id="IPR011006">
    <property type="entry name" value="CheY-like_superfamily"/>
</dbReference>
<feature type="domain" description="HTH myb-type" evidence="11">
    <location>
        <begin position="204"/>
        <end position="255"/>
    </location>
</feature>
<dbReference type="InterPro" id="IPR001789">
    <property type="entry name" value="Sig_transdc_resp-reg_receiver"/>
</dbReference>
<dbReference type="GO" id="GO:0000160">
    <property type="term" value="P:phosphorelay signal transduction system"/>
    <property type="evidence" value="ECO:0007669"/>
    <property type="project" value="UniProtKB-KW"/>
</dbReference>
<dbReference type="NCBIfam" id="TIGR01557">
    <property type="entry name" value="myb_SHAQKYF"/>
    <property type="match status" value="1"/>
</dbReference>
<evidence type="ECO:0000256" key="6">
    <source>
        <dbReference type="ARBA" id="ARBA00023163"/>
    </source>
</evidence>
<feature type="domain" description="Response regulatory" evidence="10">
    <location>
        <begin position="20"/>
        <end position="135"/>
    </location>
</feature>
<evidence type="ECO:0000256" key="1">
    <source>
        <dbReference type="ARBA" id="ARBA00004123"/>
    </source>
</evidence>
<evidence type="ECO:0000313" key="12">
    <source>
        <dbReference type="EMBL" id="GAV92001.1"/>
    </source>
</evidence>
<comment type="caution">
    <text evidence="12">The sequence shown here is derived from an EMBL/GenBank/DDBJ whole genome shotgun (WGS) entry which is preliminary data.</text>
</comment>
<dbReference type="PROSITE" id="PS50110">
    <property type="entry name" value="RESPONSE_REGULATORY"/>
    <property type="match status" value="1"/>
</dbReference>
<dbReference type="SMART" id="SM00448">
    <property type="entry name" value="REC"/>
    <property type="match status" value="1"/>
</dbReference>
<sequence>MNNGKVESSKNAQSLTYDVRFLVVDGDSTCLTLASRMLRRRGYKVMTAKRAKDALCIIRDREDEIDLVLTESHLPDMDTYKLLETIGEVSSLPVIIMSSDNDENAMLGGLFKGAVFYLVKPIIMNDMKNLWQFAYMNYREKMADLEGINSFQEDSPDENSSDDKSEGQSLTKNGKRKEPEPGENDKDEEEDNDSGVTKKSKLIWTNELHNRFLQAVRVLGFDSAHPKKILEHMNVKGLKKENVSSHLQKYRLTLKRELDAIDITANRN</sequence>
<keyword evidence="12" id="KW-0238">DNA-binding</keyword>
<reference evidence="13" key="1">
    <citation type="submission" date="2016-04" db="EMBL/GenBank/DDBJ databases">
        <title>Cephalotus genome sequencing.</title>
        <authorList>
            <person name="Fukushima K."/>
            <person name="Hasebe M."/>
            <person name="Fang X."/>
        </authorList>
    </citation>
    <scope>NUCLEOTIDE SEQUENCE [LARGE SCALE GENOMIC DNA]</scope>
    <source>
        <strain evidence="13">cv. St1</strain>
    </source>
</reference>
<dbReference type="STRING" id="3775.A0A1Q3DHP9"/>
<evidence type="ECO:0000256" key="2">
    <source>
        <dbReference type="ARBA" id="ARBA00022553"/>
    </source>
</evidence>
<name>A0A1Q3DHP9_CEPFO</name>
<dbReference type="PANTHER" id="PTHR43874">
    <property type="entry name" value="TWO-COMPONENT RESPONSE REGULATOR"/>
    <property type="match status" value="1"/>
</dbReference>
<dbReference type="GO" id="GO:0003677">
    <property type="term" value="F:DNA binding"/>
    <property type="evidence" value="ECO:0007669"/>
    <property type="project" value="UniProtKB-KW"/>
</dbReference>
<evidence type="ECO:0000256" key="4">
    <source>
        <dbReference type="ARBA" id="ARBA00023015"/>
    </source>
</evidence>
<evidence type="ECO:0000256" key="7">
    <source>
        <dbReference type="ARBA" id="ARBA00023242"/>
    </source>
</evidence>
<dbReference type="InterPro" id="IPR045279">
    <property type="entry name" value="ARR-like"/>
</dbReference>
<feature type="non-terminal residue" evidence="12">
    <location>
        <position position="268"/>
    </location>
</feature>
<keyword evidence="6" id="KW-0804">Transcription</keyword>